<evidence type="ECO:0000259" key="11">
    <source>
        <dbReference type="Pfam" id="PF08022"/>
    </source>
</evidence>
<dbReference type="GO" id="GO:0006811">
    <property type="term" value="P:monoatomic ion transport"/>
    <property type="evidence" value="ECO:0007669"/>
    <property type="project" value="UniProtKB-KW"/>
</dbReference>
<comment type="caution">
    <text evidence="12">The sequence shown here is derived from an EMBL/GenBank/DDBJ whole genome shotgun (WGS) entry which is preliminary data.</text>
</comment>
<feature type="domain" description="Ferric oxidoreductase" evidence="10">
    <location>
        <begin position="141"/>
        <end position="280"/>
    </location>
</feature>
<dbReference type="OrthoDB" id="10006946at2759"/>
<keyword evidence="6" id="KW-0406">Ion transport</keyword>
<dbReference type="InterPro" id="IPR013130">
    <property type="entry name" value="Fe3_Rdtase_TM_dom"/>
</dbReference>
<dbReference type="InterPro" id="IPR039261">
    <property type="entry name" value="FNR_nucleotide-bd"/>
</dbReference>
<keyword evidence="6" id="KW-0813">Transport</keyword>
<name>A0A8H5TEB9_FUSHE</name>
<feature type="chain" id="PRO_5034180729" evidence="9">
    <location>
        <begin position="20"/>
        <end position="580"/>
    </location>
</feature>
<keyword evidence="9" id="KW-0732">Signal</keyword>
<evidence type="ECO:0000256" key="1">
    <source>
        <dbReference type="ARBA" id="ARBA00004141"/>
    </source>
</evidence>
<evidence type="ECO:0000256" key="7">
    <source>
        <dbReference type="ARBA" id="ARBA00023136"/>
    </source>
</evidence>
<dbReference type="Pfam" id="PF08022">
    <property type="entry name" value="FAD_binding_8"/>
    <property type="match status" value="1"/>
</dbReference>
<feature type="signal peptide" evidence="9">
    <location>
        <begin position="1"/>
        <end position="19"/>
    </location>
</feature>
<dbReference type="CDD" id="cd06186">
    <property type="entry name" value="NOX_Duox_like_FAD_NADP"/>
    <property type="match status" value="1"/>
</dbReference>
<dbReference type="SUPFAM" id="SSF52343">
    <property type="entry name" value="Ferredoxin reductase-like, C-terminal NADP-linked domain"/>
    <property type="match status" value="1"/>
</dbReference>
<feature type="transmembrane region" description="Helical" evidence="8">
    <location>
        <begin position="45"/>
        <end position="63"/>
    </location>
</feature>
<evidence type="ECO:0000313" key="13">
    <source>
        <dbReference type="Proteomes" id="UP000567885"/>
    </source>
</evidence>
<evidence type="ECO:0000256" key="8">
    <source>
        <dbReference type="SAM" id="Phobius"/>
    </source>
</evidence>
<dbReference type="InterPro" id="IPR013112">
    <property type="entry name" value="FAD-bd_8"/>
</dbReference>
<dbReference type="AlphaFoldDB" id="A0A8H5TEB9"/>
<feature type="domain" description="FAD-binding 8" evidence="11">
    <location>
        <begin position="323"/>
        <end position="421"/>
    </location>
</feature>
<evidence type="ECO:0000256" key="3">
    <source>
        <dbReference type="ARBA" id="ARBA00022982"/>
    </source>
</evidence>
<dbReference type="Proteomes" id="UP000567885">
    <property type="component" value="Unassembled WGS sequence"/>
</dbReference>
<dbReference type="GO" id="GO:0005886">
    <property type="term" value="C:plasma membrane"/>
    <property type="evidence" value="ECO:0007669"/>
    <property type="project" value="TreeGrafter"/>
</dbReference>
<feature type="transmembrane region" description="Helical" evidence="8">
    <location>
        <begin position="231"/>
        <end position="253"/>
    </location>
</feature>
<feature type="transmembrane region" description="Helical" evidence="8">
    <location>
        <begin position="133"/>
        <end position="154"/>
    </location>
</feature>
<evidence type="ECO:0000256" key="9">
    <source>
        <dbReference type="SAM" id="SignalP"/>
    </source>
</evidence>
<feature type="transmembrane region" description="Helical" evidence="8">
    <location>
        <begin position="89"/>
        <end position="113"/>
    </location>
</feature>
<keyword evidence="13" id="KW-1185">Reference proteome</keyword>
<evidence type="ECO:0000256" key="2">
    <source>
        <dbReference type="ARBA" id="ARBA00022692"/>
    </source>
</evidence>
<dbReference type="PANTHER" id="PTHR11972">
    <property type="entry name" value="NADPH OXIDASE"/>
    <property type="match status" value="1"/>
</dbReference>
<evidence type="ECO:0000256" key="5">
    <source>
        <dbReference type="ARBA" id="ARBA00023002"/>
    </source>
</evidence>
<keyword evidence="5" id="KW-0560">Oxidoreductase</keyword>
<sequence length="580" mass="64784">MTHLLQVAALIFTLISSTGLSIALINVDCYSTFCSEEFFTFETRVHLTVFYAFLATSLCILLLRANSPTFRHIVNFHLFHELPLVGKRVTVGGLLTSLIIFVLVCCSTIYWLPAQNELWGHKTDPLNWATAKIQLTATGVTGHYADILLGLLLLPVSRNSLIGQAFSLHQSTLLFAHKAVSYLFSLIVVIHGVTYMLHVNDASRSENEARDEAFTTGNPSVTLSESKQRSIWFSITYYVGIAAILPVLIILATSIPWIRRRHYNLFYFSHIILGALILVASSLHASTNFYFLLPGLFLWIIDWIRRLFFGDASGLVSEVPATLEVAENGWLRVSLLPSKTFTGQPLSYYYLNFPSVSRLETHAFTAVSHPSNNGGPVFLIQPTAGKTEGRLKVEWTRKLQALAQHNTTTLRLDVRVEGQYRVPDPNFAFASHIICIVGGSGITGALSLAHWWLETDRPNSRFDLIWTVRQHESTRLAEWQYLEGMAKTVSGLGVRAHISSESGRLDAGQALRHALFARGSIALATQGQGWVYSSGPPALLSVTQRACVTMQREIKRGTRQGNEKNWSVGDLTWYMARWEL</sequence>
<comment type="subcellular location">
    <subcellularLocation>
        <location evidence="1">Membrane</location>
        <topology evidence="1">Multi-pass membrane protein</topology>
    </subcellularLocation>
</comment>
<feature type="transmembrane region" description="Helical" evidence="8">
    <location>
        <begin position="175"/>
        <end position="197"/>
    </location>
</feature>
<keyword evidence="7 8" id="KW-0472">Membrane</keyword>
<gene>
    <name evidence="12" type="ORF">FHETE_5284</name>
</gene>
<feature type="transmembrane region" description="Helical" evidence="8">
    <location>
        <begin position="265"/>
        <end position="283"/>
    </location>
</feature>
<reference evidence="12 13" key="1">
    <citation type="submission" date="2020-05" db="EMBL/GenBank/DDBJ databases">
        <title>Identification and distribution of gene clusters putatively required for synthesis of sphingolipid metabolism inhibitors in phylogenetically diverse species of the filamentous fungus Fusarium.</title>
        <authorList>
            <person name="Kim H.-S."/>
            <person name="Busman M."/>
            <person name="Brown D.W."/>
            <person name="Divon H."/>
            <person name="Uhlig S."/>
            <person name="Proctor R.H."/>
        </authorList>
    </citation>
    <scope>NUCLEOTIDE SEQUENCE [LARGE SCALE GENOMIC DNA]</scope>
    <source>
        <strain evidence="12 13">NRRL 20693</strain>
    </source>
</reference>
<protein>
    <submittedName>
        <fullName evidence="12">Ferric reductase</fullName>
    </submittedName>
</protein>
<dbReference type="EMBL" id="JAAGWQ010000094">
    <property type="protein sequence ID" value="KAF5668348.1"/>
    <property type="molecule type" value="Genomic_DNA"/>
</dbReference>
<dbReference type="Pfam" id="PF01794">
    <property type="entry name" value="Ferric_reduct"/>
    <property type="match status" value="1"/>
</dbReference>
<evidence type="ECO:0000259" key="10">
    <source>
        <dbReference type="Pfam" id="PF01794"/>
    </source>
</evidence>
<keyword evidence="2 8" id="KW-0812">Transmembrane</keyword>
<keyword evidence="4 8" id="KW-1133">Transmembrane helix</keyword>
<accession>A0A8H5TEB9</accession>
<evidence type="ECO:0000256" key="4">
    <source>
        <dbReference type="ARBA" id="ARBA00022989"/>
    </source>
</evidence>
<evidence type="ECO:0000256" key="6">
    <source>
        <dbReference type="ARBA" id="ARBA00023065"/>
    </source>
</evidence>
<organism evidence="12 13">
    <name type="scientific">Fusarium heterosporum</name>
    <dbReference type="NCBI Taxonomy" id="42747"/>
    <lineage>
        <taxon>Eukaryota</taxon>
        <taxon>Fungi</taxon>
        <taxon>Dikarya</taxon>
        <taxon>Ascomycota</taxon>
        <taxon>Pezizomycotina</taxon>
        <taxon>Sordariomycetes</taxon>
        <taxon>Hypocreomycetidae</taxon>
        <taxon>Hypocreales</taxon>
        <taxon>Nectriaceae</taxon>
        <taxon>Fusarium</taxon>
        <taxon>Fusarium heterosporum species complex</taxon>
    </lineage>
</organism>
<dbReference type="InterPro" id="IPR050369">
    <property type="entry name" value="RBOH/FRE"/>
</dbReference>
<keyword evidence="3" id="KW-0249">Electron transport</keyword>
<dbReference type="PANTHER" id="PTHR11972:SF69">
    <property type="entry name" value="FERRIC REDUCTION OXIDASE 6-RELATED"/>
    <property type="match status" value="1"/>
</dbReference>
<proteinExistence type="predicted"/>
<dbReference type="Gene3D" id="3.40.50.80">
    <property type="entry name" value="Nucleotide-binding domain of ferredoxin-NADP reductase (FNR) module"/>
    <property type="match status" value="1"/>
</dbReference>
<dbReference type="GO" id="GO:0016491">
    <property type="term" value="F:oxidoreductase activity"/>
    <property type="evidence" value="ECO:0007669"/>
    <property type="project" value="UniProtKB-KW"/>
</dbReference>
<evidence type="ECO:0000313" key="12">
    <source>
        <dbReference type="EMBL" id="KAF5668348.1"/>
    </source>
</evidence>